<evidence type="ECO:0000256" key="1">
    <source>
        <dbReference type="ARBA" id="ARBA00004651"/>
    </source>
</evidence>
<dbReference type="Pfam" id="PF02653">
    <property type="entry name" value="BPD_transp_2"/>
    <property type="match status" value="1"/>
</dbReference>
<dbReference type="GO" id="GO:0006865">
    <property type="term" value="P:amino acid transport"/>
    <property type="evidence" value="ECO:0007669"/>
    <property type="project" value="UniProtKB-KW"/>
</dbReference>
<feature type="transmembrane region" description="Helical" evidence="9">
    <location>
        <begin position="97"/>
        <end position="116"/>
    </location>
</feature>
<keyword evidence="7 9" id="KW-0472">Membrane</keyword>
<evidence type="ECO:0000313" key="11">
    <source>
        <dbReference type="Proteomes" id="UP000612899"/>
    </source>
</evidence>
<dbReference type="EMBL" id="BONY01000017">
    <property type="protein sequence ID" value="GIH05162.1"/>
    <property type="molecule type" value="Genomic_DNA"/>
</dbReference>
<feature type="transmembrane region" description="Helical" evidence="9">
    <location>
        <begin position="61"/>
        <end position="85"/>
    </location>
</feature>
<evidence type="ECO:0000256" key="9">
    <source>
        <dbReference type="SAM" id="Phobius"/>
    </source>
</evidence>
<keyword evidence="11" id="KW-1185">Reference proteome</keyword>
<dbReference type="RefSeq" id="WP_203909033.1">
    <property type="nucleotide sequence ID" value="NZ_BONY01000017.1"/>
</dbReference>
<feature type="transmembrane region" description="Helical" evidence="9">
    <location>
        <begin position="225"/>
        <end position="249"/>
    </location>
</feature>
<keyword evidence="3" id="KW-1003">Cell membrane</keyword>
<keyword evidence="2" id="KW-0813">Transport</keyword>
<feature type="transmembrane region" description="Helical" evidence="9">
    <location>
        <begin position="189"/>
        <end position="213"/>
    </location>
</feature>
<organism evidence="10 11">
    <name type="scientific">Rhizocola hellebori</name>
    <dbReference type="NCBI Taxonomy" id="1392758"/>
    <lineage>
        <taxon>Bacteria</taxon>
        <taxon>Bacillati</taxon>
        <taxon>Actinomycetota</taxon>
        <taxon>Actinomycetes</taxon>
        <taxon>Micromonosporales</taxon>
        <taxon>Micromonosporaceae</taxon>
        <taxon>Rhizocola</taxon>
    </lineage>
</organism>
<evidence type="ECO:0000313" key="10">
    <source>
        <dbReference type="EMBL" id="GIH05162.1"/>
    </source>
</evidence>
<dbReference type="Proteomes" id="UP000612899">
    <property type="component" value="Unassembled WGS sequence"/>
</dbReference>
<comment type="similarity">
    <text evidence="8">Belongs to the binding-protein-dependent transport system permease family. LivHM subfamily.</text>
</comment>
<feature type="transmembrane region" description="Helical" evidence="9">
    <location>
        <begin position="258"/>
        <end position="278"/>
    </location>
</feature>
<accession>A0A8J3Q878</accession>
<dbReference type="GO" id="GO:0022857">
    <property type="term" value="F:transmembrane transporter activity"/>
    <property type="evidence" value="ECO:0007669"/>
    <property type="project" value="InterPro"/>
</dbReference>
<proteinExistence type="inferred from homology"/>
<protein>
    <submittedName>
        <fullName evidence="10">Branched-chain amino acid ABC transporter permease</fullName>
    </submittedName>
</protein>
<evidence type="ECO:0000256" key="3">
    <source>
        <dbReference type="ARBA" id="ARBA00022475"/>
    </source>
</evidence>
<reference evidence="10" key="1">
    <citation type="submission" date="2021-01" db="EMBL/GenBank/DDBJ databases">
        <title>Whole genome shotgun sequence of Rhizocola hellebori NBRC 109834.</title>
        <authorList>
            <person name="Komaki H."/>
            <person name="Tamura T."/>
        </authorList>
    </citation>
    <scope>NUCLEOTIDE SEQUENCE</scope>
    <source>
        <strain evidence="10">NBRC 109834</strain>
    </source>
</reference>
<comment type="subcellular location">
    <subcellularLocation>
        <location evidence="1">Cell membrane</location>
        <topology evidence="1">Multi-pass membrane protein</topology>
    </subcellularLocation>
</comment>
<evidence type="ECO:0000256" key="4">
    <source>
        <dbReference type="ARBA" id="ARBA00022692"/>
    </source>
</evidence>
<evidence type="ECO:0000256" key="8">
    <source>
        <dbReference type="ARBA" id="ARBA00037998"/>
    </source>
</evidence>
<dbReference type="AlphaFoldDB" id="A0A8J3Q878"/>
<keyword evidence="4 9" id="KW-0812">Transmembrane</keyword>
<feature type="transmembrane region" description="Helical" evidence="9">
    <location>
        <begin position="142"/>
        <end position="161"/>
    </location>
</feature>
<gene>
    <name evidence="10" type="ORF">Rhe02_32290</name>
</gene>
<dbReference type="InterPro" id="IPR001851">
    <property type="entry name" value="ABC_transp_permease"/>
</dbReference>
<sequence>MPEWVPVAMTATINGLAIGLLLFVSAVGLTLIFGMMDVLNLAHGGLFLIGAYLVAESPTWTTFAVGLAAATTIGAVAGGALSLATAPLARRPHLDQALLTLGIALVIAEVLSALYGDDVRPANPPPGLDGAVPILGHQYPTYRLAVIGVGVVLALVFYWMVERTKLGALFRASVADRDMVAAIGIDVRFVRVGVLVVGSALAAVAGFLGGPIYNARPGLDSTILVLALVVVVIGGLGSVRGVLLASLLVGQIESTGRALLPSLASFLLFGALAVTIAVKPKGLLR</sequence>
<dbReference type="InterPro" id="IPR052157">
    <property type="entry name" value="BCAA_transport_permease"/>
</dbReference>
<evidence type="ECO:0000256" key="5">
    <source>
        <dbReference type="ARBA" id="ARBA00022970"/>
    </source>
</evidence>
<dbReference type="PANTHER" id="PTHR11795">
    <property type="entry name" value="BRANCHED-CHAIN AMINO ACID TRANSPORT SYSTEM PERMEASE PROTEIN LIVH"/>
    <property type="match status" value="1"/>
</dbReference>
<feature type="transmembrane region" description="Helical" evidence="9">
    <location>
        <begin position="12"/>
        <end position="33"/>
    </location>
</feature>
<evidence type="ECO:0000256" key="7">
    <source>
        <dbReference type="ARBA" id="ARBA00023136"/>
    </source>
</evidence>
<name>A0A8J3Q878_9ACTN</name>
<comment type="caution">
    <text evidence="10">The sequence shown here is derived from an EMBL/GenBank/DDBJ whole genome shotgun (WGS) entry which is preliminary data.</text>
</comment>
<dbReference type="GO" id="GO:0005886">
    <property type="term" value="C:plasma membrane"/>
    <property type="evidence" value="ECO:0007669"/>
    <property type="project" value="UniProtKB-SubCell"/>
</dbReference>
<evidence type="ECO:0000256" key="6">
    <source>
        <dbReference type="ARBA" id="ARBA00022989"/>
    </source>
</evidence>
<keyword evidence="5" id="KW-0029">Amino-acid transport</keyword>
<dbReference type="PANTHER" id="PTHR11795:SF442">
    <property type="entry name" value="ABC TRANSPORTER ATP-BINDING PROTEIN"/>
    <property type="match status" value="1"/>
</dbReference>
<keyword evidence="6 9" id="KW-1133">Transmembrane helix</keyword>
<evidence type="ECO:0000256" key="2">
    <source>
        <dbReference type="ARBA" id="ARBA00022448"/>
    </source>
</evidence>
<dbReference type="CDD" id="cd06582">
    <property type="entry name" value="TM_PBP1_LivH_like"/>
    <property type="match status" value="1"/>
</dbReference>